<organism evidence="2 3">
    <name type="scientific">Phlyctema vagabunda</name>
    <dbReference type="NCBI Taxonomy" id="108571"/>
    <lineage>
        <taxon>Eukaryota</taxon>
        <taxon>Fungi</taxon>
        <taxon>Dikarya</taxon>
        <taxon>Ascomycota</taxon>
        <taxon>Pezizomycotina</taxon>
        <taxon>Leotiomycetes</taxon>
        <taxon>Helotiales</taxon>
        <taxon>Dermateaceae</taxon>
        <taxon>Phlyctema</taxon>
    </lineage>
</organism>
<feature type="region of interest" description="Disordered" evidence="1">
    <location>
        <begin position="151"/>
        <end position="183"/>
    </location>
</feature>
<gene>
    <name evidence="2" type="ORF">PVAG01_04320</name>
</gene>
<dbReference type="Proteomes" id="UP001629113">
    <property type="component" value="Unassembled WGS sequence"/>
</dbReference>
<proteinExistence type="predicted"/>
<keyword evidence="3" id="KW-1185">Reference proteome</keyword>
<reference evidence="2 3" key="1">
    <citation type="submission" date="2024-06" db="EMBL/GenBank/DDBJ databases">
        <title>Complete genome of Phlyctema vagabunda strain 19-DSS-EL-015.</title>
        <authorList>
            <person name="Fiorenzani C."/>
        </authorList>
    </citation>
    <scope>NUCLEOTIDE SEQUENCE [LARGE SCALE GENOMIC DNA]</scope>
    <source>
        <strain evidence="2 3">19-DSS-EL-015</strain>
    </source>
</reference>
<evidence type="ECO:0000313" key="3">
    <source>
        <dbReference type="Proteomes" id="UP001629113"/>
    </source>
</evidence>
<comment type="caution">
    <text evidence="2">The sequence shown here is derived from an EMBL/GenBank/DDBJ whole genome shotgun (WGS) entry which is preliminary data.</text>
</comment>
<evidence type="ECO:0000313" key="2">
    <source>
        <dbReference type="EMBL" id="KAL3425039.1"/>
    </source>
</evidence>
<feature type="compositionally biased region" description="Polar residues" evidence="1">
    <location>
        <begin position="162"/>
        <end position="174"/>
    </location>
</feature>
<name>A0ABR4PNX0_9HELO</name>
<evidence type="ECO:0000256" key="1">
    <source>
        <dbReference type="SAM" id="MobiDB-lite"/>
    </source>
</evidence>
<protein>
    <submittedName>
        <fullName evidence="2">Uncharacterized protein</fullName>
    </submittedName>
</protein>
<sequence>MSSSRKLVEDEDDDEYEWSDFELHTLLCLLCKGMHLSHPKKRADDPRTAKRHAYLNVATELNKALHGNSFEKDIPQVEVTQKIDEILAAKGFANYLSRSRVGKITRSMRIVFQRRPLLSFDGSIFEWEHGRKAVEMEKEQEKRLARGVAMSIDPEMTHNKRSSQTGSYNQTRTPAQYPDSVSYDDPVGRAVSFGSGATWLPPLSTSNYQQPAQLNNAHPAPMVSSHLRLPSTQATSSTTAAEAADRFFEEMDREIALQPSLASTNYMSSTRHKMIDATANAEDNVVPGREEAQTVPRGGNSVLLPFNRLHQN</sequence>
<accession>A0ABR4PNX0</accession>
<dbReference type="EMBL" id="JBFCZG010000003">
    <property type="protein sequence ID" value="KAL3425039.1"/>
    <property type="molecule type" value="Genomic_DNA"/>
</dbReference>